<proteinExistence type="predicted"/>
<feature type="transmembrane region" description="Helical" evidence="6">
    <location>
        <begin position="126"/>
        <end position="149"/>
    </location>
</feature>
<evidence type="ECO:0000256" key="1">
    <source>
        <dbReference type="ARBA" id="ARBA00004651"/>
    </source>
</evidence>
<dbReference type="GO" id="GO:0005886">
    <property type="term" value="C:plasma membrane"/>
    <property type="evidence" value="ECO:0007669"/>
    <property type="project" value="UniProtKB-SubCell"/>
</dbReference>
<evidence type="ECO:0000313" key="7">
    <source>
        <dbReference type="EMBL" id="SDM27785.1"/>
    </source>
</evidence>
<feature type="transmembrane region" description="Helical" evidence="6">
    <location>
        <begin position="202"/>
        <end position="235"/>
    </location>
</feature>
<feature type="transmembrane region" description="Helical" evidence="6">
    <location>
        <begin position="255"/>
        <end position="277"/>
    </location>
</feature>
<protein>
    <submittedName>
        <fullName evidence="7">Putative copper resistance protein D</fullName>
    </submittedName>
</protein>
<sequence length="333" mass="37248">MSGAALATMPDVNLPPLTVARMFTSWTLDPAMVLPIIAAGALYLWGVRVLRRRGDTWERSRVVYWFVGLAIIFVATSSALGVYDRVLFSVPAIQHMLLQMIAPVPLVLGAPMRLAMRTLPKRGRALLLAVVHSAPARFLAHPAITFLLFSVSQFVFYYTPLYDWSLTNVWAHDLSHVHFVLAGFLFYWSLLGVDPVPHRPPFVFRFVMVVGLGPVHILLGIPIMMMATLVSDFYVGAGRRSWGPTPLADQQIGGGVLWGFGDVAAAVLVGAFLRQWYRSDEREARRMDRQLDRAHGESATVTPWWLLEEGNKSAELLGPQRDSERTSPRKRSR</sequence>
<keyword evidence="4 6" id="KW-1133">Transmembrane helix</keyword>
<evidence type="ECO:0000256" key="4">
    <source>
        <dbReference type="ARBA" id="ARBA00022989"/>
    </source>
</evidence>
<comment type="subcellular location">
    <subcellularLocation>
        <location evidence="1">Cell membrane</location>
        <topology evidence="1">Multi-pass membrane protein</topology>
    </subcellularLocation>
</comment>
<feature type="transmembrane region" description="Helical" evidence="6">
    <location>
        <begin position="169"/>
        <end position="190"/>
    </location>
</feature>
<dbReference type="AlphaFoldDB" id="A0A1G9RZ72"/>
<evidence type="ECO:0000256" key="6">
    <source>
        <dbReference type="SAM" id="Phobius"/>
    </source>
</evidence>
<accession>A0A1G9RZ72</accession>
<keyword evidence="2" id="KW-1003">Cell membrane</keyword>
<dbReference type="EMBL" id="FNET01000019">
    <property type="protein sequence ID" value="SDM27785.1"/>
    <property type="molecule type" value="Genomic_DNA"/>
</dbReference>
<gene>
    <name evidence="7" type="ORF">SAMN04488074_11950</name>
</gene>
<organism evidence="7 8">
    <name type="scientific">Lentzea albidocapillata subsp. violacea</name>
    <dbReference type="NCBI Taxonomy" id="128104"/>
    <lineage>
        <taxon>Bacteria</taxon>
        <taxon>Bacillati</taxon>
        <taxon>Actinomycetota</taxon>
        <taxon>Actinomycetes</taxon>
        <taxon>Pseudonocardiales</taxon>
        <taxon>Pseudonocardiaceae</taxon>
        <taxon>Lentzea</taxon>
    </lineage>
</organism>
<feature type="transmembrane region" description="Helical" evidence="6">
    <location>
        <begin position="95"/>
        <end position="114"/>
    </location>
</feature>
<keyword evidence="3 6" id="KW-0812">Transmembrane</keyword>
<feature type="transmembrane region" description="Helical" evidence="6">
    <location>
        <begin position="62"/>
        <end position="83"/>
    </location>
</feature>
<evidence type="ECO:0000256" key="2">
    <source>
        <dbReference type="ARBA" id="ARBA00022475"/>
    </source>
</evidence>
<feature type="transmembrane region" description="Helical" evidence="6">
    <location>
        <begin position="31"/>
        <end position="50"/>
    </location>
</feature>
<evidence type="ECO:0000256" key="3">
    <source>
        <dbReference type="ARBA" id="ARBA00022692"/>
    </source>
</evidence>
<dbReference type="Proteomes" id="UP000199682">
    <property type="component" value="Unassembled WGS sequence"/>
</dbReference>
<keyword evidence="5 6" id="KW-0472">Membrane</keyword>
<evidence type="ECO:0000313" key="8">
    <source>
        <dbReference type="Proteomes" id="UP000199682"/>
    </source>
</evidence>
<dbReference type="Pfam" id="PF09678">
    <property type="entry name" value="Caa3_CtaG"/>
    <property type="match status" value="1"/>
</dbReference>
<dbReference type="InterPro" id="IPR019108">
    <property type="entry name" value="Caa3_assmbl_CtaG-rel"/>
</dbReference>
<evidence type="ECO:0000256" key="5">
    <source>
        <dbReference type="ARBA" id="ARBA00023136"/>
    </source>
</evidence>
<reference evidence="8" key="1">
    <citation type="submission" date="2016-10" db="EMBL/GenBank/DDBJ databases">
        <authorList>
            <person name="Varghese N."/>
            <person name="Submissions S."/>
        </authorList>
    </citation>
    <scope>NUCLEOTIDE SEQUENCE [LARGE SCALE GENOMIC DNA]</scope>
    <source>
        <strain evidence="8">DSM 44796</strain>
    </source>
</reference>
<name>A0A1G9RZ72_9PSEU</name>